<dbReference type="PANTHER" id="PTHR10030:SF37">
    <property type="entry name" value="ALPHA-L-FUCOSIDASE-RELATED"/>
    <property type="match status" value="1"/>
</dbReference>
<keyword evidence="9" id="KW-1185">Reference proteome</keyword>
<dbReference type="InterPro" id="IPR016286">
    <property type="entry name" value="FUC_metazoa-typ"/>
</dbReference>
<comment type="caution">
    <text evidence="8">The sequence shown here is derived from an EMBL/GenBank/DDBJ whole genome shotgun (WGS) entry which is preliminary data.</text>
</comment>
<reference evidence="9" key="1">
    <citation type="journal article" date="2019" name="Int. J. Syst. Evol. Microbiol.">
        <title>The Global Catalogue of Microorganisms (GCM) 10K type strain sequencing project: providing services to taxonomists for standard genome sequencing and annotation.</title>
        <authorList>
            <consortium name="The Broad Institute Genomics Platform"/>
            <consortium name="The Broad Institute Genome Sequencing Center for Infectious Disease"/>
            <person name="Wu L."/>
            <person name="Ma J."/>
        </authorList>
    </citation>
    <scope>NUCLEOTIDE SEQUENCE [LARGE SCALE GENOMIC DNA]</scope>
    <source>
        <strain evidence="9">JCM 16929</strain>
    </source>
</reference>
<keyword evidence="5" id="KW-0378">Hydrolase</keyword>
<dbReference type="EC" id="3.2.1.51" evidence="3"/>
<dbReference type="PRINTS" id="PR00741">
    <property type="entry name" value="GLHYDRLASE29"/>
</dbReference>
<evidence type="ECO:0000256" key="4">
    <source>
        <dbReference type="ARBA" id="ARBA00022729"/>
    </source>
</evidence>
<dbReference type="InterPro" id="IPR057739">
    <property type="entry name" value="Glyco_hydro_29_N"/>
</dbReference>
<dbReference type="PANTHER" id="PTHR10030">
    <property type="entry name" value="ALPHA-L-FUCOSIDASE"/>
    <property type="match status" value="1"/>
</dbReference>
<gene>
    <name evidence="8" type="ORF">GCM10022236_00190</name>
</gene>
<evidence type="ECO:0000256" key="1">
    <source>
        <dbReference type="ARBA" id="ARBA00004071"/>
    </source>
</evidence>
<dbReference type="PIRSF" id="PIRSF001092">
    <property type="entry name" value="Alpha-L-fucosidase"/>
    <property type="match status" value="1"/>
</dbReference>
<dbReference type="RefSeq" id="WP_344801024.1">
    <property type="nucleotide sequence ID" value="NZ_BAABAB010000001.1"/>
</dbReference>
<dbReference type="SUPFAM" id="SSF51445">
    <property type="entry name" value="(Trans)glycosidases"/>
    <property type="match status" value="1"/>
</dbReference>
<dbReference type="Gene3D" id="3.20.20.80">
    <property type="entry name" value="Glycosidases"/>
    <property type="match status" value="1"/>
</dbReference>
<dbReference type="Proteomes" id="UP001501490">
    <property type="component" value="Unassembled WGS sequence"/>
</dbReference>
<dbReference type="SMART" id="SM00812">
    <property type="entry name" value="Alpha_L_fucos"/>
    <property type="match status" value="1"/>
</dbReference>
<feature type="domain" description="Glycoside hydrolase family 29 N-terminal" evidence="7">
    <location>
        <begin position="10"/>
        <end position="350"/>
    </location>
</feature>
<name>A0ABP6Z9G6_9ACTN</name>
<accession>A0ABP6Z9G6</accession>
<dbReference type="InterPro" id="IPR017853">
    <property type="entry name" value="GH"/>
</dbReference>
<sequence>MMDESIWADLVRPLPDWFAHAKLGIFVHWGAYSVPAWAEPTGALGAVPDDEWFTHNAYAEWYANTIRIAGSPAAAHHRETYGDAPYDDFLDAWRAERFDPAGWASLFAEAGASYVIPTTKHHDGIALWDAPATGTRNTVHRGPRRDLVAEIAEAVRAAGLRFGVYYSGGLDWHVTDYPPLTSGREVSQVRPRDEAYNAYAMLHVRDLIERYRPDVLWNDINWPDAAKRTGAWSLHELFADFYAGNPEGVVNDRWGIGFADYATSEYEHGLEKESESAWENCRGIGFSFGYNQVEDERQILSGGQLARHLTDVVSRGGRLLLNVGPTAAGEIPPIQQASLRSLGRWTAQVGDLLAHGVPVPPEVAESSDEPWVRWLETGDHLVAFVDGPRTTLPAHRHPNAGEQAVRFLGEGTDGPVAVLFGKH</sequence>
<evidence type="ECO:0000313" key="8">
    <source>
        <dbReference type="EMBL" id="GAA3602351.1"/>
    </source>
</evidence>
<evidence type="ECO:0000256" key="2">
    <source>
        <dbReference type="ARBA" id="ARBA00007951"/>
    </source>
</evidence>
<proteinExistence type="inferred from homology"/>
<organism evidence="8 9">
    <name type="scientific">Microlunatus ginsengisoli</name>
    <dbReference type="NCBI Taxonomy" id="363863"/>
    <lineage>
        <taxon>Bacteria</taxon>
        <taxon>Bacillati</taxon>
        <taxon>Actinomycetota</taxon>
        <taxon>Actinomycetes</taxon>
        <taxon>Propionibacteriales</taxon>
        <taxon>Propionibacteriaceae</taxon>
        <taxon>Microlunatus</taxon>
    </lineage>
</organism>
<comment type="function">
    <text evidence="1">Alpha-L-fucosidase is responsible for hydrolyzing the alpha-1,6-linked fucose joined to the reducing-end N-acetylglucosamine of the carbohydrate moieties of glycoproteins.</text>
</comment>
<evidence type="ECO:0000256" key="6">
    <source>
        <dbReference type="ARBA" id="ARBA00023295"/>
    </source>
</evidence>
<evidence type="ECO:0000313" key="9">
    <source>
        <dbReference type="Proteomes" id="UP001501490"/>
    </source>
</evidence>
<comment type="similarity">
    <text evidence="2">Belongs to the glycosyl hydrolase 29 family.</text>
</comment>
<dbReference type="Pfam" id="PF01120">
    <property type="entry name" value="Alpha_L_fucos"/>
    <property type="match status" value="1"/>
</dbReference>
<dbReference type="InterPro" id="IPR000933">
    <property type="entry name" value="Glyco_hydro_29"/>
</dbReference>
<keyword evidence="6" id="KW-0326">Glycosidase</keyword>
<dbReference type="EMBL" id="BAABAB010000001">
    <property type="protein sequence ID" value="GAA3602351.1"/>
    <property type="molecule type" value="Genomic_DNA"/>
</dbReference>
<protein>
    <recommendedName>
        <fullName evidence="3">alpha-L-fucosidase</fullName>
        <ecNumber evidence="3">3.2.1.51</ecNumber>
    </recommendedName>
</protein>
<evidence type="ECO:0000256" key="3">
    <source>
        <dbReference type="ARBA" id="ARBA00012662"/>
    </source>
</evidence>
<keyword evidence="4" id="KW-0732">Signal</keyword>
<evidence type="ECO:0000256" key="5">
    <source>
        <dbReference type="ARBA" id="ARBA00022801"/>
    </source>
</evidence>
<evidence type="ECO:0000259" key="7">
    <source>
        <dbReference type="Pfam" id="PF01120"/>
    </source>
</evidence>